<organism evidence="3 4">
    <name type="scientific">Mytilus coruscus</name>
    <name type="common">Sea mussel</name>
    <dbReference type="NCBI Taxonomy" id="42192"/>
    <lineage>
        <taxon>Eukaryota</taxon>
        <taxon>Metazoa</taxon>
        <taxon>Spiralia</taxon>
        <taxon>Lophotrochozoa</taxon>
        <taxon>Mollusca</taxon>
        <taxon>Bivalvia</taxon>
        <taxon>Autobranchia</taxon>
        <taxon>Pteriomorphia</taxon>
        <taxon>Mytilida</taxon>
        <taxon>Mytiloidea</taxon>
        <taxon>Mytilidae</taxon>
        <taxon>Mytilinae</taxon>
        <taxon>Mytilus</taxon>
    </lineage>
</organism>
<dbReference type="PANTHER" id="PTHR32385:SF15">
    <property type="entry name" value="INOSITOL PHOSPHOCERAMIDE MANNOSYLTRANSFERASE 1"/>
    <property type="match status" value="1"/>
</dbReference>
<accession>A0A6J8BIT3</accession>
<evidence type="ECO:0000313" key="3">
    <source>
        <dbReference type="EMBL" id="CAC5383602.1"/>
    </source>
</evidence>
<gene>
    <name evidence="3" type="ORF">MCOR_19335</name>
</gene>
<reference evidence="3 4" key="1">
    <citation type="submission" date="2020-06" db="EMBL/GenBank/DDBJ databases">
        <authorList>
            <person name="Li R."/>
            <person name="Bekaert M."/>
        </authorList>
    </citation>
    <scope>NUCLEOTIDE SEQUENCE [LARGE SCALE GENOMIC DNA]</scope>
    <source>
        <strain evidence="4">wild</strain>
    </source>
</reference>
<dbReference type="OrthoDB" id="6158897at2759"/>
<name>A0A6J8BIT3_MYTCO</name>
<dbReference type="Pfam" id="PF04488">
    <property type="entry name" value="Gly_transf_sug"/>
    <property type="match status" value="1"/>
</dbReference>
<evidence type="ECO:0000256" key="1">
    <source>
        <dbReference type="ARBA" id="ARBA00022679"/>
    </source>
</evidence>
<dbReference type="InterPro" id="IPR051706">
    <property type="entry name" value="Glycosyltransferase_domain"/>
</dbReference>
<dbReference type="GO" id="GO:0051999">
    <property type="term" value="P:mannosyl-inositol phosphorylceramide biosynthetic process"/>
    <property type="evidence" value="ECO:0007669"/>
    <property type="project" value="TreeGrafter"/>
</dbReference>
<keyword evidence="2" id="KW-1133">Transmembrane helix</keyword>
<feature type="transmembrane region" description="Helical" evidence="2">
    <location>
        <begin position="6"/>
        <end position="24"/>
    </location>
</feature>
<protein>
    <submittedName>
        <fullName evidence="3">Uncharacterized protein</fullName>
    </submittedName>
</protein>
<dbReference type="Proteomes" id="UP000507470">
    <property type="component" value="Unassembled WGS sequence"/>
</dbReference>
<sequence length="277" mass="32403">MYWTTRMYLIVLSLMTLTFFVYYLHSISRKSTNVWKPLANVSFVPRIFHFISVEPFLKDKDNEKISEDVTSIINEWKIKNEDFEVIVWTGNKIKNEFPILADLLKKIPVSSWISNIVRYKVSYEFGGLYLDTDVMAIRSVQPLLKQFHSGFVVCERPRTNNLLIDGHCNLIGTAVIASTQHSTLMKRVFEKSVYLTKKYLPTIDTATFSYYKGKRISGPSLLTREFKESEIPVIGSITFFPCDWSDRSLCVYSRFLNSSRIIYGMHQWKKRWGIRNI</sequence>
<dbReference type="EMBL" id="CACVKT020003420">
    <property type="protein sequence ID" value="CAC5383602.1"/>
    <property type="molecule type" value="Genomic_DNA"/>
</dbReference>
<dbReference type="AlphaFoldDB" id="A0A6J8BIT3"/>
<dbReference type="GO" id="GO:0016020">
    <property type="term" value="C:membrane"/>
    <property type="evidence" value="ECO:0007669"/>
    <property type="project" value="GOC"/>
</dbReference>
<evidence type="ECO:0000313" key="4">
    <source>
        <dbReference type="Proteomes" id="UP000507470"/>
    </source>
</evidence>
<dbReference type="InterPro" id="IPR007577">
    <property type="entry name" value="GlycoTrfase_DXD_sugar-bd_CS"/>
</dbReference>
<keyword evidence="4" id="KW-1185">Reference proteome</keyword>
<keyword evidence="2" id="KW-0472">Membrane</keyword>
<dbReference type="GO" id="GO:0000030">
    <property type="term" value="F:mannosyltransferase activity"/>
    <property type="evidence" value="ECO:0007669"/>
    <property type="project" value="TreeGrafter"/>
</dbReference>
<evidence type="ECO:0000256" key="2">
    <source>
        <dbReference type="SAM" id="Phobius"/>
    </source>
</evidence>
<dbReference type="Gene3D" id="3.90.550.20">
    <property type="match status" value="1"/>
</dbReference>
<keyword evidence="2" id="KW-0812">Transmembrane</keyword>
<proteinExistence type="predicted"/>
<keyword evidence="1" id="KW-0808">Transferase</keyword>
<dbReference type="PANTHER" id="PTHR32385">
    <property type="entry name" value="MANNOSYL PHOSPHORYLINOSITOL CERAMIDE SYNTHASE"/>
    <property type="match status" value="1"/>
</dbReference>
<dbReference type="InterPro" id="IPR029044">
    <property type="entry name" value="Nucleotide-diphossugar_trans"/>
</dbReference>
<dbReference type="SUPFAM" id="SSF53448">
    <property type="entry name" value="Nucleotide-diphospho-sugar transferases"/>
    <property type="match status" value="1"/>
</dbReference>